<organism evidence="2 3">
    <name type="scientific">Actinopolymorpha singaporensis</name>
    <dbReference type="NCBI Taxonomy" id="117157"/>
    <lineage>
        <taxon>Bacteria</taxon>
        <taxon>Bacillati</taxon>
        <taxon>Actinomycetota</taxon>
        <taxon>Actinomycetes</taxon>
        <taxon>Propionibacteriales</taxon>
        <taxon>Actinopolymorphaceae</taxon>
        <taxon>Actinopolymorpha</taxon>
    </lineage>
</organism>
<dbReference type="STRING" id="117157.SAMN04489717_2451"/>
<evidence type="ECO:0000313" key="3">
    <source>
        <dbReference type="Proteomes" id="UP000198983"/>
    </source>
</evidence>
<dbReference type="Pfam" id="PF01636">
    <property type="entry name" value="APH"/>
    <property type="match status" value="1"/>
</dbReference>
<dbReference type="InterPro" id="IPR011009">
    <property type="entry name" value="Kinase-like_dom_sf"/>
</dbReference>
<accession>A0A1H1RKD3</accession>
<evidence type="ECO:0000259" key="1">
    <source>
        <dbReference type="Pfam" id="PF01636"/>
    </source>
</evidence>
<dbReference type="Gene3D" id="3.90.1200.10">
    <property type="match status" value="1"/>
</dbReference>
<keyword evidence="2" id="KW-0808">Transferase</keyword>
<proteinExistence type="predicted"/>
<dbReference type="EMBL" id="LT629732">
    <property type="protein sequence ID" value="SDS36214.1"/>
    <property type="molecule type" value="Genomic_DNA"/>
</dbReference>
<dbReference type="SUPFAM" id="SSF56112">
    <property type="entry name" value="Protein kinase-like (PK-like)"/>
    <property type="match status" value="1"/>
</dbReference>
<keyword evidence="3" id="KW-1185">Reference proteome</keyword>
<dbReference type="OrthoDB" id="3383851at2"/>
<dbReference type="RefSeq" id="WP_092653333.1">
    <property type="nucleotide sequence ID" value="NZ_LT629732.1"/>
</dbReference>
<name>A0A1H1RKD3_9ACTN</name>
<dbReference type="InterPro" id="IPR002575">
    <property type="entry name" value="Aminoglycoside_PTrfase"/>
</dbReference>
<protein>
    <submittedName>
        <fullName evidence="2">Phosphotransferase enzyme family protein</fullName>
    </submittedName>
</protein>
<reference evidence="2 3" key="1">
    <citation type="submission" date="2016-10" db="EMBL/GenBank/DDBJ databases">
        <authorList>
            <person name="de Groot N.N."/>
        </authorList>
    </citation>
    <scope>NUCLEOTIDE SEQUENCE [LARGE SCALE GENOMIC DNA]</scope>
    <source>
        <strain evidence="2 3">DSM 22024</strain>
    </source>
</reference>
<dbReference type="AlphaFoldDB" id="A0A1H1RKD3"/>
<gene>
    <name evidence="2" type="ORF">SAMN04489717_2451</name>
</gene>
<evidence type="ECO:0000313" key="2">
    <source>
        <dbReference type="EMBL" id="SDS36214.1"/>
    </source>
</evidence>
<sequence length="271" mass="29417">MSQTAWGTHAVELTDDQVVKRFPEADGGGAEREWRALTLLHEHVPGLAPEPVKAQFGVNGSTVVMSRLPGTPLRGLPLSTGQTSALARAMRTIHTALPVDVLRQVPIRPGQQAGLLGHVRRWAAEKPADVGNPVARAMTAGLTWLEKSGLDANGTSGVPPVFGPGDGNLANCLWDGSQVRIVDFEDAGRSDRAFELAEVTEHVGSWVEHPLDITTFLGHFELTSDETVRLRDCRRLLALVWLFLLSFDVDHRRNPPGTVERQAGRLMALLG</sequence>
<dbReference type="Proteomes" id="UP000198983">
    <property type="component" value="Chromosome I"/>
</dbReference>
<feature type="domain" description="Aminoglycoside phosphotransferase" evidence="1">
    <location>
        <begin position="12"/>
        <end position="206"/>
    </location>
</feature>
<dbReference type="GO" id="GO:0016740">
    <property type="term" value="F:transferase activity"/>
    <property type="evidence" value="ECO:0007669"/>
    <property type="project" value="UniProtKB-KW"/>
</dbReference>